<keyword evidence="5" id="KW-0997">Cell inner membrane</keyword>
<feature type="transmembrane region" description="Helical" evidence="11">
    <location>
        <begin position="6"/>
        <end position="25"/>
    </location>
</feature>
<keyword evidence="6 11" id="KW-0812">Transmembrane</keyword>
<dbReference type="InterPro" id="IPR022346">
    <property type="entry name" value="T2SS_GspH"/>
</dbReference>
<evidence type="ECO:0000256" key="8">
    <source>
        <dbReference type="ARBA" id="ARBA00023136"/>
    </source>
</evidence>
<evidence type="ECO:0000256" key="11">
    <source>
        <dbReference type="SAM" id="Phobius"/>
    </source>
</evidence>
<dbReference type="Proteomes" id="UP000179076">
    <property type="component" value="Unassembled WGS sequence"/>
</dbReference>
<keyword evidence="4" id="KW-0488">Methylation</keyword>
<sequence>MNGRGFTLIEVVVVLMIITIILRMVGVNLTRNPADTLRDEAERLALVLQNAQQQAILEGRPYGFTFTETGYLFLRLNDSNRLVPIEVDELLTPRKLPPTITLAPTERFDKNTKSADTTKRFDSIVFDPSGEFPVFNLTLSVGDLYWYVRGQSDGQVLSSSLAEPAKS</sequence>
<evidence type="ECO:0000259" key="12">
    <source>
        <dbReference type="Pfam" id="PF12019"/>
    </source>
</evidence>
<dbReference type="InterPro" id="IPR012902">
    <property type="entry name" value="N_methyl_site"/>
</dbReference>
<accession>A0A1F6VHF2</accession>
<dbReference type="GO" id="GO:0015628">
    <property type="term" value="P:protein secretion by the type II secretion system"/>
    <property type="evidence" value="ECO:0007669"/>
    <property type="project" value="InterPro"/>
</dbReference>
<dbReference type="GO" id="GO:0005886">
    <property type="term" value="C:plasma membrane"/>
    <property type="evidence" value="ECO:0007669"/>
    <property type="project" value="UniProtKB-SubCell"/>
</dbReference>
<evidence type="ECO:0000256" key="10">
    <source>
        <dbReference type="ARBA" id="ARBA00030775"/>
    </source>
</evidence>
<evidence type="ECO:0000313" key="13">
    <source>
        <dbReference type="EMBL" id="OGI68996.1"/>
    </source>
</evidence>
<keyword evidence="7 11" id="KW-1133">Transmembrane helix</keyword>
<comment type="similarity">
    <text evidence="9">Belongs to the GSP H family.</text>
</comment>
<name>A0A1F6VHF2_9PROT</name>
<evidence type="ECO:0000256" key="6">
    <source>
        <dbReference type="ARBA" id="ARBA00022692"/>
    </source>
</evidence>
<dbReference type="EMBL" id="MFSP01000031">
    <property type="protein sequence ID" value="OGI68996.1"/>
    <property type="molecule type" value="Genomic_DNA"/>
</dbReference>
<reference evidence="13 14" key="1">
    <citation type="journal article" date="2016" name="Nat. Commun.">
        <title>Thousands of microbial genomes shed light on interconnected biogeochemical processes in an aquifer system.</title>
        <authorList>
            <person name="Anantharaman K."/>
            <person name="Brown C.T."/>
            <person name="Hug L.A."/>
            <person name="Sharon I."/>
            <person name="Castelle C.J."/>
            <person name="Probst A.J."/>
            <person name="Thomas B.C."/>
            <person name="Singh A."/>
            <person name="Wilkins M.J."/>
            <person name="Karaoz U."/>
            <person name="Brodie E.L."/>
            <person name="Williams K.H."/>
            <person name="Hubbard S.S."/>
            <person name="Banfield J.F."/>
        </authorList>
    </citation>
    <scope>NUCLEOTIDE SEQUENCE [LARGE SCALE GENOMIC DNA]</scope>
</reference>
<evidence type="ECO:0000256" key="9">
    <source>
        <dbReference type="ARBA" id="ARBA00025772"/>
    </source>
</evidence>
<evidence type="ECO:0000256" key="1">
    <source>
        <dbReference type="ARBA" id="ARBA00004377"/>
    </source>
</evidence>
<gene>
    <name evidence="13" type="ORF">A2W18_08685</name>
</gene>
<keyword evidence="8 11" id="KW-0472">Membrane</keyword>
<dbReference type="Pfam" id="PF12019">
    <property type="entry name" value="GspH"/>
    <property type="match status" value="1"/>
</dbReference>
<comment type="subcellular location">
    <subcellularLocation>
        <location evidence="1">Cell inner membrane</location>
        <topology evidence="1">Single-pass membrane protein</topology>
    </subcellularLocation>
</comment>
<evidence type="ECO:0000256" key="7">
    <source>
        <dbReference type="ARBA" id="ARBA00022989"/>
    </source>
</evidence>
<comment type="caution">
    <text evidence="13">The sequence shown here is derived from an EMBL/GenBank/DDBJ whole genome shotgun (WGS) entry which is preliminary data.</text>
</comment>
<evidence type="ECO:0000256" key="4">
    <source>
        <dbReference type="ARBA" id="ARBA00022481"/>
    </source>
</evidence>
<proteinExistence type="inferred from homology"/>
<evidence type="ECO:0000313" key="14">
    <source>
        <dbReference type="Proteomes" id="UP000179076"/>
    </source>
</evidence>
<dbReference type="InterPro" id="IPR045584">
    <property type="entry name" value="Pilin-like"/>
</dbReference>
<protein>
    <recommendedName>
        <fullName evidence="2">Type II secretion system protein H</fullName>
    </recommendedName>
    <alternativeName>
        <fullName evidence="10">General secretion pathway protein H</fullName>
    </alternativeName>
</protein>
<evidence type="ECO:0000256" key="5">
    <source>
        <dbReference type="ARBA" id="ARBA00022519"/>
    </source>
</evidence>
<evidence type="ECO:0000256" key="2">
    <source>
        <dbReference type="ARBA" id="ARBA00021549"/>
    </source>
</evidence>
<keyword evidence="3" id="KW-1003">Cell membrane</keyword>
<organism evidence="13 14">
    <name type="scientific">Candidatus Muproteobacteria bacterium RBG_16_60_9</name>
    <dbReference type="NCBI Taxonomy" id="1817755"/>
    <lineage>
        <taxon>Bacteria</taxon>
        <taxon>Pseudomonadati</taxon>
        <taxon>Pseudomonadota</taxon>
        <taxon>Candidatus Muproteobacteria</taxon>
    </lineage>
</organism>
<dbReference type="Gene3D" id="3.55.40.10">
    <property type="entry name" value="minor pseudopilin epsh domain"/>
    <property type="match status" value="1"/>
</dbReference>
<dbReference type="AlphaFoldDB" id="A0A1F6VHF2"/>
<dbReference type="SUPFAM" id="SSF54523">
    <property type="entry name" value="Pili subunits"/>
    <property type="match status" value="1"/>
</dbReference>
<feature type="domain" description="General secretion pathway GspH" evidence="12">
    <location>
        <begin position="40"/>
        <end position="154"/>
    </location>
</feature>
<evidence type="ECO:0000256" key="3">
    <source>
        <dbReference type="ARBA" id="ARBA00022475"/>
    </source>
</evidence>
<dbReference type="GO" id="GO:0015627">
    <property type="term" value="C:type II protein secretion system complex"/>
    <property type="evidence" value="ECO:0007669"/>
    <property type="project" value="InterPro"/>
</dbReference>
<dbReference type="Pfam" id="PF07963">
    <property type="entry name" value="N_methyl"/>
    <property type="match status" value="1"/>
</dbReference>
<dbReference type="NCBIfam" id="TIGR02532">
    <property type="entry name" value="IV_pilin_GFxxxE"/>
    <property type="match status" value="1"/>
</dbReference>